<evidence type="ECO:0000313" key="4">
    <source>
        <dbReference type="Proteomes" id="UP000745764"/>
    </source>
</evidence>
<sequence>MQFTNILLPLLFAISGANAQQSGDATSVTTYYTTFTVSRVVETTTCTSTTTPTAEPTTSTTEAPIVSTSEAPVPSSSPSTSFTTELLTQTVQRIAASSAVSSSMATVYPVAASASAVIPHASTNGTGVTSPTLTPFTGAASGLTIQFGAAAVIAAVAGVAQML</sequence>
<keyword evidence="4" id="KW-1185">Reference proteome</keyword>
<protein>
    <recommendedName>
        <fullName evidence="5">GPI anchored serine-rich protein</fullName>
    </recommendedName>
</protein>
<feature type="chain" id="PRO_5040280058" description="GPI anchored serine-rich protein" evidence="2">
    <location>
        <begin position="20"/>
        <end position="163"/>
    </location>
</feature>
<comment type="caution">
    <text evidence="3">The sequence shown here is derived from an EMBL/GenBank/DDBJ whole genome shotgun (WGS) entry which is preliminary data.</text>
</comment>
<evidence type="ECO:0000256" key="2">
    <source>
        <dbReference type="SAM" id="SignalP"/>
    </source>
</evidence>
<feature type="signal peptide" evidence="2">
    <location>
        <begin position="1"/>
        <end position="19"/>
    </location>
</feature>
<feature type="region of interest" description="Disordered" evidence="1">
    <location>
        <begin position="46"/>
        <end position="81"/>
    </location>
</feature>
<keyword evidence="2" id="KW-0732">Signal</keyword>
<accession>A0A9N8PRC4</accession>
<dbReference type="EMBL" id="CAINUL010000002">
    <property type="protein sequence ID" value="CAD0107934.1"/>
    <property type="molecule type" value="Genomic_DNA"/>
</dbReference>
<gene>
    <name evidence="3" type="ORF">AWRI4620_LOCUS2189</name>
</gene>
<evidence type="ECO:0000313" key="3">
    <source>
        <dbReference type="EMBL" id="CAD0107934.1"/>
    </source>
</evidence>
<dbReference type="Proteomes" id="UP000745764">
    <property type="component" value="Unassembled WGS sequence"/>
</dbReference>
<reference evidence="3" key="1">
    <citation type="submission" date="2020-06" db="EMBL/GenBank/DDBJ databases">
        <authorList>
            <person name="Onetto C."/>
        </authorList>
    </citation>
    <scope>NUCLEOTIDE SEQUENCE</scope>
</reference>
<proteinExistence type="predicted"/>
<name>A0A9N8PRC4_9PEZI</name>
<dbReference type="OrthoDB" id="3942129at2759"/>
<evidence type="ECO:0000256" key="1">
    <source>
        <dbReference type="SAM" id="MobiDB-lite"/>
    </source>
</evidence>
<organism evidence="3 4">
    <name type="scientific">Aureobasidium uvarum</name>
    <dbReference type="NCBI Taxonomy" id="2773716"/>
    <lineage>
        <taxon>Eukaryota</taxon>
        <taxon>Fungi</taxon>
        <taxon>Dikarya</taxon>
        <taxon>Ascomycota</taxon>
        <taxon>Pezizomycotina</taxon>
        <taxon>Dothideomycetes</taxon>
        <taxon>Dothideomycetidae</taxon>
        <taxon>Dothideales</taxon>
        <taxon>Saccotheciaceae</taxon>
        <taxon>Aureobasidium</taxon>
    </lineage>
</organism>
<evidence type="ECO:0008006" key="5">
    <source>
        <dbReference type="Google" id="ProtNLM"/>
    </source>
</evidence>
<dbReference type="AlphaFoldDB" id="A0A9N8PRC4"/>